<dbReference type="Gene3D" id="3.30.930.30">
    <property type="match status" value="1"/>
</dbReference>
<name>A0A3P5WGP9_9RHOB</name>
<sequence>MADLVFNIRAAAASDVRNLSAHELHRAPDGNSAIDPKRSHLNRVLLGPRTQSEALEALFASGVQRPTAQAEAPYIQIVVGASGEFFRPDDPEAAGTFQTDRLEQFERKAMDWLKATFGDDLIHVSLHLDETTPHMHVLVAPTYEKAARKPGRKKRGETDADFEARKRESAARPTVRTVGRRSNVLLSAPNSFQTLRQSLADHLDPLGINYGNDLHPTDPDPQTTRQNLQKENQRLKAENQRLKAEAARTLSEARQQAETAQRATRAAQETQRAAESAREAAEAEAARTLSEARQQAAEMLHTASKFERAFKTLGKALEILLPEATVQKIRDLYRKLMKDQKPRPELAPAPSNQSGSSGPSL</sequence>
<feature type="region of interest" description="Disordered" evidence="1">
    <location>
        <begin position="335"/>
        <end position="361"/>
    </location>
</feature>
<feature type="compositionally biased region" description="Polar residues" evidence="1">
    <location>
        <begin position="220"/>
        <end position="230"/>
    </location>
</feature>
<feature type="region of interest" description="Disordered" evidence="1">
    <location>
        <begin position="207"/>
        <end position="292"/>
    </location>
</feature>
<dbReference type="RefSeq" id="WP_124084555.1">
    <property type="nucleotide sequence ID" value="NZ_UXAW01000017.1"/>
</dbReference>
<dbReference type="CDD" id="cd17242">
    <property type="entry name" value="MobM_relaxase"/>
    <property type="match status" value="1"/>
</dbReference>
<feature type="compositionally biased region" description="Basic and acidic residues" evidence="1">
    <location>
        <begin position="231"/>
        <end position="246"/>
    </location>
</feature>
<dbReference type="GO" id="GO:0006310">
    <property type="term" value="P:DNA recombination"/>
    <property type="evidence" value="ECO:0007669"/>
    <property type="project" value="InterPro"/>
</dbReference>
<proteinExistence type="predicted"/>
<dbReference type="GO" id="GO:0003677">
    <property type="term" value="F:DNA binding"/>
    <property type="evidence" value="ECO:0007669"/>
    <property type="project" value="InterPro"/>
</dbReference>
<evidence type="ECO:0000313" key="2">
    <source>
        <dbReference type="EMBL" id="VDC18933.1"/>
    </source>
</evidence>
<dbReference type="OrthoDB" id="7586183at2"/>
<dbReference type="AlphaFoldDB" id="A0A3P5WGP9"/>
<feature type="compositionally biased region" description="Basic and acidic residues" evidence="1">
    <location>
        <begin position="275"/>
        <end position="285"/>
    </location>
</feature>
<accession>A0A3P5WGP9</accession>
<evidence type="ECO:0000256" key="1">
    <source>
        <dbReference type="SAM" id="MobiDB-lite"/>
    </source>
</evidence>
<dbReference type="EMBL" id="UXAW01000017">
    <property type="protein sequence ID" value="VDC18933.1"/>
    <property type="molecule type" value="Genomic_DNA"/>
</dbReference>
<feature type="compositionally biased region" description="Low complexity" evidence="1">
    <location>
        <begin position="252"/>
        <end position="274"/>
    </location>
</feature>
<keyword evidence="3" id="KW-1185">Reference proteome</keyword>
<feature type="compositionally biased region" description="Basic and acidic residues" evidence="1">
    <location>
        <begin position="335"/>
        <end position="344"/>
    </location>
</feature>
<reference evidence="2 3" key="1">
    <citation type="submission" date="2018-11" db="EMBL/GenBank/DDBJ databases">
        <authorList>
            <person name="Criscuolo A."/>
        </authorList>
    </citation>
    <scope>NUCLEOTIDE SEQUENCE [LARGE SCALE GENOMIC DNA]</scope>
    <source>
        <strain evidence="2">ACIP111625</strain>
    </source>
</reference>
<dbReference type="Proteomes" id="UP000277498">
    <property type="component" value="Unassembled WGS sequence"/>
</dbReference>
<protein>
    <submittedName>
        <fullName evidence="2">Plasmid recombination enzyme</fullName>
    </submittedName>
</protein>
<evidence type="ECO:0000313" key="3">
    <source>
        <dbReference type="Proteomes" id="UP000277498"/>
    </source>
</evidence>
<dbReference type="Pfam" id="PF01076">
    <property type="entry name" value="Mob_Pre"/>
    <property type="match status" value="1"/>
</dbReference>
<feature type="region of interest" description="Disordered" evidence="1">
    <location>
        <begin position="146"/>
        <end position="176"/>
    </location>
</feature>
<dbReference type="InterPro" id="IPR001668">
    <property type="entry name" value="Mob_Pre"/>
</dbReference>
<organism evidence="2 3">
    <name type="scientific">Pseudogemmobacter humi</name>
    <dbReference type="NCBI Taxonomy" id="2483812"/>
    <lineage>
        <taxon>Bacteria</taxon>
        <taxon>Pseudomonadati</taxon>
        <taxon>Pseudomonadota</taxon>
        <taxon>Alphaproteobacteria</taxon>
        <taxon>Rhodobacterales</taxon>
        <taxon>Paracoccaceae</taxon>
        <taxon>Pseudogemmobacter</taxon>
    </lineage>
</organism>
<gene>
    <name evidence="2" type="ORF">XINFAN_00020</name>
</gene>
<feature type="compositionally biased region" description="Polar residues" evidence="1">
    <location>
        <begin position="350"/>
        <end position="361"/>
    </location>
</feature>
<feature type="compositionally biased region" description="Basic and acidic residues" evidence="1">
    <location>
        <begin position="156"/>
        <end position="170"/>
    </location>
</feature>